<reference evidence="1" key="1">
    <citation type="submission" date="2024-07" db="EMBL/GenBank/DDBJ databases">
        <authorList>
            <person name="Yu S.T."/>
        </authorList>
    </citation>
    <scope>NUCLEOTIDE SEQUENCE</scope>
    <source>
        <strain evidence="1">R41</strain>
    </source>
</reference>
<proteinExistence type="predicted"/>
<organism evidence="1">
    <name type="scientific">Streptomyces sp. R41</name>
    <dbReference type="NCBI Taxonomy" id="3238632"/>
    <lineage>
        <taxon>Bacteria</taxon>
        <taxon>Bacillati</taxon>
        <taxon>Actinomycetota</taxon>
        <taxon>Actinomycetes</taxon>
        <taxon>Kitasatosporales</taxon>
        <taxon>Streptomycetaceae</taxon>
        <taxon>Streptomyces</taxon>
    </lineage>
</organism>
<accession>A0AB39RTY5</accession>
<name>A0AB39RTY5_9ACTN</name>
<protein>
    <submittedName>
        <fullName evidence="1">Uncharacterized protein</fullName>
    </submittedName>
</protein>
<evidence type="ECO:0000313" key="1">
    <source>
        <dbReference type="EMBL" id="XDQ58689.1"/>
    </source>
</evidence>
<dbReference type="RefSeq" id="WP_369251779.1">
    <property type="nucleotide sequence ID" value="NZ_CP163443.1"/>
</dbReference>
<dbReference type="AlphaFoldDB" id="A0AB39RTY5"/>
<gene>
    <name evidence="1" type="ORF">AB5J53_47200</name>
</gene>
<sequence>MGPALLVGDELGTGLDIAAGILKELHRGVARHGLMIASTNSEREKPEL</sequence>
<dbReference type="EMBL" id="CP163443">
    <property type="protein sequence ID" value="XDQ58689.1"/>
    <property type="molecule type" value="Genomic_DNA"/>
</dbReference>